<dbReference type="AlphaFoldDB" id="A0A974XZS4"/>
<organism evidence="2 3">
    <name type="scientific">Agrilutibacter solisilvae</name>
    <dbReference type="NCBI Taxonomy" id="2763317"/>
    <lineage>
        <taxon>Bacteria</taxon>
        <taxon>Pseudomonadati</taxon>
        <taxon>Pseudomonadota</taxon>
        <taxon>Gammaproteobacteria</taxon>
        <taxon>Lysobacterales</taxon>
        <taxon>Lysobacteraceae</taxon>
        <taxon>Agrilutibacter</taxon>
    </lineage>
</organism>
<feature type="signal peptide" evidence="1">
    <location>
        <begin position="1"/>
        <end position="21"/>
    </location>
</feature>
<dbReference type="KEGG" id="lsf:I8J32_001415"/>
<sequence>MKSACAWCAALLLAGVSIVHAQERPYKDGPVVEVTSVKLEDGQFENYMAFLNTTWRKVEEEAKTAGLVLDYHVLAARPHDADDADLYLVVMYPNMAALDDSEAKFDPITAKVTKMNYKEQDEASGKRKSMRTIMGSELLRELMFK</sequence>
<dbReference type="RefSeq" id="WP_207526719.1">
    <property type="nucleotide sequence ID" value="NZ_CP071518.1"/>
</dbReference>
<gene>
    <name evidence="2" type="ORF">I8J32_001415</name>
</gene>
<keyword evidence="1" id="KW-0732">Signal</keyword>
<accession>A0A974XZS4</accession>
<proteinExistence type="predicted"/>
<evidence type="ECO:0000313" key="2">
    <source>
        <dbReference type="EMBL" id="QSX78628.1"/>
    </source>
</evidence>
<keyword evidence="3" id="KW-1185">Reference proteome</keyword>
<protein>
    <submittedName>
        <fullName evidence="2">Uncharacterized protein</fullName>
    </submittedName>
</protein>
<dbReference type="Proteomes" id="UP000639274">
    <property type="component" value="Chromosome"/>
</dbReference>
<name>A0A974XZS4_9GAMM</name>
<evidence type="ECO:0000256" key="1">
    <source>
        <dbReference type="SAM" id="SignalP"/>
    </source>
</evidence>
<reference evidence="2 3" key="1">
    <citation type="submission" date="2021-03" db="EMBL/GenBank/DDBJ databases">
        <title>Lysobacter sp. nov. isolated from soil of gangwondo yeongwol, south Korea.</title>
        <authorList>
            <person name="Kim K.R."/>
            <person name="Kim K.H."/>
            <person name="Jeon C.O."/>
        </authorList>
    </citation>
    <scope>NUCLEOTIDE SEQUENCE [LARGE SCALE GENOMIC DNA]</scope>
    <source>
        <strain evidence="2 3">R19</strain>
    </source>
</reference>
<dbReference type="EMBL" id="CP071518">
    <property type="protein sequence ID" value="QSX78628.1"/>
    <property type="molecule type" value="Genomic_DNA"/>
</dbReference>
<feature type="chain" id="PRO_5037791992" evidence="1">
    <location>
        <begin position="22"/>
        <end position="145"/>
    </location>
</feature>
<evidence type="ECO:0000313" key="3">
    <source>
        <dbReference type="Proteomes" id="UP000639274"/>
    </source>
</evidence>